<dbReference type="AlphaFoldDB" id="A0A0A9E1P6"/>
<dbReference type="EMBL" id="GBRH01207978">
    <property type="protein sequence ID" value="JAD89917.1"/>
    <property type="molecule type" value="Transcribed_RNA"/>
</dbReference>
<sequence length="47" mass="5298">MLASFSRRKTILGFAHSSTPHVSQKRGKNSNKVISNLCLRNVLGWKE</sequence>
<reference evidence="1" key="2">
    <citation type="journal article" date="2015" name="Data Brief">
        <title>Shoot transcriptome of the giant reed, Arundo donax.</title>
        <authorList>
            <person name="Barrero R.A."/>
            <person name="Guerrero F.D."/>
            <person name="Moolhuijzen P."/>
            <person name="Goolsby J.A."/>
            <person name="Tidwell J."/>
            <person name="Bellgard S.E."/>
            <person name="Bellgard M.I."/>
        </authorList>
    </citation>
    <scope>NUCLEOTIDE SEQUENCE</scope>
    <source>
        <tissue evidence="1">Shoot tissue taken approximately 20 cm above the soil surface</tissue>
    </source>
</reference>
<proteinExistence type="predicted"/>
<organism evidence="1">
    <name type="scientific">Arundo donax</name>
    <name type="common">Giant reed</name>
    <name type="synonym">Donax arundinaceus</name>
    <dbReference type="NCBI Taxonomy" id="35708"/>
    <lineage>
        <taxon>Eukaryota</taxon>
        <taxon>Viridiplantae</taxon>
        <taxon>Streptophyta</taxon>
        <taxon>Embryophyta</taxon>
        <taxon>Tracheophyta</taxon>
        <taxon>Spermatophyta</taxon>
        <taxon>Magnoliopsida</taxon>
        <taxon>Liliopsida</taxon>
        <taxon>Poales</taxon>
        <taxon>Poaceae</taxon>
        <taxon>PACMAD clade</taxon>
        <taxon>Arundinoideae</taxon>
        <taxon>Arundineae</taxon>
        <taxon>Arundo</taxon>
    </lineage>
</organism>
<name>A0A0A9E1P6_ARUDO</name>
<accession>A0A0A9E1P6</accession>
<evidence type="ECO:0000313" key="1">
    <source>
        <dbReference type="EMBL" id="JAD89917.1"/>
    </source>
</evidence>
<protein>
    <submittedName>
        <fullName evidence="1">Uncharacterized protein</fullName>
    </submittedName>
</protein>
<reference evidence="1" key="1">
    <citation type="submission" date="2014-09" db="EMBL/GenBank/DDBJ databases">
        <authorList>
            <person name="Magalhaes I.L.F."/>
            <person name="Oliveira U."/>
            <person name="Santos F.R."/>
            <person name="Vidigal T.H.D.A."/>
            <person name="Brescovit A.D."/>
            <person name="Santos A.J."/>
        </authorList>
    </citation>
    <scope>NUCLEOTIDE SEQUENCE</scope>
    <source>
        <tissue evidence="1">Shoot tissue taken approximately 20 cm above the soil surface</tissue>
    </source>
</reference>